<protein>
    <submittedName>
        <fullName evidence="1">Uncharacterized protein</fullName>
    </submittedName>
</protein>
<keyword evidence="2" id="KW-1185">Reference proteome</keyword>
<proteinExistence type="predicted"/>
<dbReference type="AlphaFoldDB" id="A0A5B7DW87"/>
<name>A0A5B7DW87_PORTR</name>
<dbReference type="Proteomes" id="UP000324222">
    <property type="component" value="Unassembled WGS sequence"/>
</dbReference>
<sequence length="31" mass="3568">MRFASILSFVAYIAGIHQNNTFLIYFSSLDK</sequence>
<accession>A0A5B7DW87</accession>
<dbReference type="EMBL" id="VSRR010001451">
    <property type="protein sequence ID" value="MPC25367.1"/>
    <property type="molecule type" value="Genomic_DNA"/>
</dbReference>
<evidence type="ECO:0000313" key="2">
    <source>
        <dbReference type="Proteomes" id="UP000324222"/>
    </source>
</evidence>
<comment type="caution">
    <text evidence="1">The sequence shown here is derived from an EMBL/GenBank/DDBJ whole genome shotgun (WGS) entry which is preliminary data.</text>
</comment>
<gene>
    <name evidence="1" type="ORF">E2C01_018476</name>
</gene>
<reference evidence="1 2" key="1">
    <citation type="submission" date="2019-05" db="EMBL/GenBank/DDBJ databases">
        <title>Another draft genome of Portunus trituberculatus and its Hox gene families provides insights of decapod evolution.</title>
        <authorList>
            <person name="Jeong J.-H."/>
            <person name="Song I."/>
            <person name="Kim S."/>
            <person name="Choi T."/>
            <person name="Kim D."/>
            <person name="Ryu S."/>
            <person name="Kim W."/>
        </authorList>
    </citation>
    <scope>NUCLEOTIDE SEQUENCE [LARGE SCALE GENOMIC DNA]</scope>
    <source>
        <tissue evidence="1">Muscle</tissue>
    </source>
</reference>
<organism evidence="1 2">
    <name type="scientific">Portunus trituberculatus</name>
    <name type="common">Swimming crab</name>
    <name type="synonym">Neptunus trituberculatus</name>
    <dbReference type="NCBI Taxonomy" id="210409"/>
    <lineage>
        <taxon>Eukaryota</taxon>
        <taxon>Metazoa</taxon>
        <taxon>Ecdysozoa</taxon>
        <taxon>Arthropoda</taxon>
        <taxon>Crustacea</taxon>
        <taxon>Multicrustacea</taxon>
        <taxon>Malacostraca</taxon>
        <taxon>Eumalacostraca</taxon>
        <taxon>Eucarida</taxon>
        <taxon>Decapoda</taxon>
        <taxon>Pleocyemata</taxon>
        <taxon>Brachyura</taxon>
        <taxon>Eubrachyura</taxon>
        <taxon>Portunoidea</taxon>
        <taxon>Portunidae</taxon>
        <taxon>Portuninae</taxon>
        <taxon>Portunus</taxon>
    </lineage>
</organism>
<evidence type="ECO:0000313" key="1">
    <source>
        <dbReference type="EMBL" id="MPC25367.1"/>
    </source>
</evidence>